<reference evidence="2 3" key="1">
    <citation type="journal article" date="2015" name="Nature">
        <title>rRNA introns, odd ribosomes, and small enigmatic genomes across a large radiation of phyla.</title>
        <authorList>
            <person name="Brown C.T."/>
            <person name="Hug L.A."/>
            <person name="Thomas B.C."/>
            <person name="Sharon I."/>
            <person name="Castelle C.J."/>
            <person name="Singh A."/>
            <person name="Wilkins M.J."/>
            <person name="Williams K.H."/>
            <person name="Banfield J.F."/>
        </authorList>
    </citation>
    <scope>NUCLEOTIDE SEQUENCE [LARGE SCALE GENOMIC DNA]</scope>
</reference>
<keyword evidence="1" id="KW-0812">Transmembrane</keyword>
<accession>A0A0G0L4E6</accession>
<dbReference type="STRING" id="1618570.UT08_C0003G0055"/>
<evidence type="ECO:0000313" key="3">
    <source>
        <dbReference type="Proteomes" id="UP000034081"/>
    </source>
</evidence>
<keyword evidence="1" id="KW-0472">Membrane</keyword>
<keyword evidence="1" id="KW-1133">Transmembrane helix</keyword>
<comment type="caution">
    <text evidence="2">The sequence shown here is derived from an EMBL/GenBank/DDBJ whole genome shotgun (WGS) entry which is preliminary data.</text>
</comment>
<organism evidence="2 3">
    <name type="scientific">Candidatus Woesebacteria bacterium GW2011_GWB1_38_8</name>
    <dbReference type="NCBI Taxonomy" id="1618570"/>
    <lineage>
        <taxon>Bacteria</taxon>
        <taxon>Candidatus Woeseibacteriota</taxon>
    </lineage>
</organism>
<dbReference type="Proteomes" id="UP000034081">
    <property type="component" value="Unassembled WGS sequence"/>
</dbReference>
<feature type="transmembrane region" description="Helical" evidence="1">
    <location>
        <begin position="20"/>
        <end position="41"/>
    </location>
</feature>
<proteinExistence type="predicted"/>
<sequence length="149" mass="15950">MNKSVSGSRYPVTGRAQSMFEVIFAIAVAALILVGITSLAATSVKNSSFSTNNALGTKYAQEAVEWLREERDNNWNTFAANAIGTEICLGSSPPSWGGSCKIPNAGLERKVTLTTIPSGAIEAVVVVSWVDNQGVHSARSVTRFTNWNR</sequence>
<protein>
    <submittedName>
        <fullName evidence="2">Uncharacterized protein</fullName>
    </submittedName>
</protein>
<evidence type="ECO:0000256" key="1">
    <source>
        <dbReference type="SAM" id="Phobius"/>
    </source>
</evidence>
<name>A0A0G0L4E6_9BACT</name>
<evidence type="ECO:0000313" key="2">
    <source>
        <dbReference type="EMBL" id="KKQ85892.1"/>
    </source>
</evidence>
<dbReference type="AlphaFoldDB" id="A0A0G0L4E6"/>
<gene>
    <name evidence="2" type="ORF">UT08_C0003G0055</name>
</gene>
<dbReference type="EMBL" id="LBVL01000003">
    <property type="protein sequence ID" value="KKQ85892.1"/>
    <property type="molecule type" value="Genomic_DNA"/>
</dbReference>